<dbReference type="Gene3D" id="3.30.200.20">
    <property type="entry name" value="Phosphorylase Kinase, domain 1"/>
    <property type="match status" value="1"/>
</dbReference>
<keyword evidence="2" id="KW-0723">Serine/threonine-protein kinase</keyword>
<feature type="compositionally biased region" description="Acidic residues" evidence="9">
    <location>
        <begin position="938"/>
        <end position="947"/>
    </location>
</feature>
<protein>
    <recommendedName>
        <fullName evidence="1">non-specific serine/threonine protein kinase</fullName>
        <ecNumber evidence="1">2.7.11.1</ecNumber>
    </recommendedName>
</protein>
<comment type="caution">
    <text evidence="11">The sequence shown here is derived from an EMBL/GenBank/DDBJ whole genome shotgun (WGS) entry which is preliminary data.</text>
</comment>
<proteinExistence type="predicted"/>
<dbReference type="PANTHER" id="PTHR44899:SF3">
    <property type="entry name" value="SERINE_THREONINE-PROTEIN KINASE NEK1"/>
    <property type="match status" value="1"/>
</dbReference>
<dbReference type="InterPro" id="IPR008271">
    <property type="entry name" value="Ser/Thr_kinase_AS"/>
</dbReference>
<dbReference type="SUPFAM" id="SSF56112">
    <property type="entry name" value="Protein kinase-like (PK-like)"/>
    <property type="match status" value="1"/>
</dbReference>
<feature type="compositionally biased region" description="Acidic residues" evidence="9">
    <location>
        <begin position="433"/>
        <end position="444"/>
    </location>
</feature>
<keyword evidence="5 11" id="KW-0418">Kinase</keyword>
<evidence type="ECO:0000256" key="1">
    <source>
        <dbReference type="ARBA" id="ARBA00012513"/>
    </source>
</evidence>
<feature type="compositionally biased region" description="Basic and acidic residues" evidence="9">
    <location>
        <begin position="840"/>
        <end position="895"/>
    </location>
</feature>
<feature type="domain" description="Protein kinase" evidence="10">
    <location>
        <begin position="1"/>
        <end position="238"/>
    </location>
</feature>
<comment type="catalytic activity">
    <reaction evidence="7">
        <text>L-threonyl-[protein] + ATP = O-phospho-L-threonyl-[protein] + ADP + H(+)</text>
        <dbReference type="Rhea" id="RHEA:46608"/>
        <dbReference type="Rhea" id="RHEA-COMP:11060"/>
        <dbReference type="Rhea" id="RHEA-COMP:11605"/>
        <dbReference type="ChEBI" id="CHEBI:15378"/>
        <dbReference type="ChEBI" id="CHEBI:30013"/>
        <dbReference type="ChEBI" id="CHEBI:30616"/>
        <dbReference type="ChEBI" id="CHEBI:61977"/>
        <dbReference type="ChEBI" id="CHEBI:456216"/>
        <dbReference type="EC" id="2.7.11.1"/>
    </reaction>
</comment>
<evidence type="ECO:0000313" key="11">
    <source>
        <dbReference type="EMBL" id="KAK2959404.1"/>
    </source>
</evidence>
<feature type="compositionally biased region" description="Polar residues" evidence="9">
    <location>
        <begin position="386"/>
        <end position="418"/>
    </location>
</feature>
<accession>A0ABQ9Y6S4</accession>
<evidence type="ECO:0000256" key="3">
    <source>
        <dbReference type="ARBA" id="ARBA00022679"/>
    </source>
</evidence>
<dbReference type="InterPro" id="IPR011009">
    <property type="entry name" value="Kinase-like_dom_sf"/>
</dbReference>
<name>A0ABQ9Y6S4_9EUKA</name>
<dbReference type="PROSITE" id="PS00108">
    <property type="entry name" value="PROTEIN_KINASE_ST"/>
    <property type="match status" value="1"/>
</dbReference>
<feature type="compositionally biased region" description="Basic and acidic residues" evidence="9">
    <location>
        <begin position="796"/>
        <end position="818"/>
    </location>
</feature>
<feature type="region of interest" description="Disordered" evidence="9">
    <location>
        <begin position="656"/>
        <end position="713"/>
    </location>
</feature>
<feature type="region of interest" description="Disordered" evidence="9">
    <location>
        <begin position="249"/>
        <end position="468"/>
    </location>
</feature>
<feature type="compositionally biased region" description="Acidic residues" evidence="9">
    <location>
        <begin position="917"/>
        <end position="929"/>
    </location>
</feature>
<feature type="compositionally biased region" description="Basic and acidic residues" evidence="9">
    <location>
        <begin position="445"/>
        <end position="468"/>
    </location>
</feature>
<keyword evidence="3 11" id="KW-0808">Transferase</keyword>
<evidence type="ECO:0000256" key="8">
    <source>
        <dbReference type="ARBA" id="ARBA00048679"/>
    </source>
</evidence>
<feature type="compositionally biased region" description="Basic and acidic residues" evidence="9">
    <location>
        <begin position="667"/>
        <end position="693"/>
    </location>
</feature>
<dbReference type="Pfam" id="PF00069">
    <property type="entry name" value="Pkinase"/>
    <property type="match status" value="1"/>
</dbReference>
<dbReference type="CDD" id="cd08215">
    <property type="entry name" value="STKc_Nek"/>
    <property type="match status" value="1"/>
</dbReference>
<feature type="compositionally biased region" description="Acidic residues" evidence="9">
    <location>
        <begin position="896"/>
        <end position="911"/>
    </location>
</feature>
<dbReference type="SMART" id="SM00220">
    <property type="entry name" value="S_TKc"/>
    <property type="match status" value="1"/>
</dbReference>
<dbReference type="EC" id="2.7.11.1" evidence="1"/>
<dbReference type="GO" id="GO:0004674">
    <property type="term" value="F:protein serine/threonine kinase activity"/>
    <property type="evidence" value="ECO:0007669"/>
    <property type="project" value="UniProtKB-EC"/>
</dbReference>
<evidence type="ECO:0000256" key="7">
    <source>
        <dbReference type="ARBA" id="ARBA00047899"/>
    </source>
</evidence>
<comment type="catalytic activity">
    <reaction evidence="8">
        <text>L-seryl-[protein] + ATP = O-phospho-L-seryl-[protein] + ADP + H(+)</text>
        <dbReference type="Rhea" id="RHEA:17989"/>
        <dbReference type="Rhea" id="RHEA-COMP:9863"/>
        <dbReference type="Rhea" id="RHEA-COMP:11604"/>
        <dbReference type="ChEBI" id="CHEBI:15378"/>
        <dbReference type="ChEBI" id="CHEBI:29999"/>
        <dbReference type="ChEBI" id="CHEBI:30616"/>
        <dbReference type="ChEBI" id="CHEBI:83421"/>
        <dbReference type="ChEBI" id="CHEBI:456216"/>
        <dbReference type="EC" id="2.7.11.1"/>
    </reaction>
</comment>
<dbReference type="InterPro" id="IPR000719">
    <property type="entry name" value="Prot_kinase_dom"/>
</dbReference>
<feature type="compositionally biased region" description="Polar residues" evidence="9">
    <location>
        <begin position="263"/>
        <end position="281"/>
    </location>
</feature>
<feature type="compositionally biased region" description="Acidic residues" evidence="9">
    <location>
        <begin position="957"/>
        <end position="966"/>
    </location>
</feature>
<evidence type="ECO:0000313" key="12">
    <source>
        <dbReference type="Proteomes" id="UP001281761"/>
    </source>
</evidence>
<evidence type="ECO:0000256" key="9">
    <source>
        <dbReference type="SAM" id="MobiDB-lite"/>
    </source>
</evidence>
<sequence>MTSLTAKEKEDNLKEVFLLAQLNSPYVIRYYDSFFHENTLNMIMELAEQGTLNDFILSSKENGESLPEEVVWRFIIEIALGLDHIHSHKIIHRDIKSLNIFLATGNTVKIGDLGVARTLGTASFAQTTVGTPYYLSPELVQGEPYNEKSDLWAFGCVIYELCTFRKPFEAPNQAALLMKIMQASPPPLPSDTYSATLIEIVMSFLNPEPKKRMSLRTLLEKPETQKYAAKFQIPLPYIPVASISQPSIANIPTMSPPKPRPNSPRTGQKYNHYSSTPTSQHAPLATRKKTLRPPQTAPSPKPQLVPSKIVPPPAVGPQQDELFPAVGGTTSSFKPLPRPGPVKARTGRSMDDIESLLGPAGSSTQSELKVHRRAGSSITGGRIQRQADSPTITSTGYSSLRSPNTRIPHSTSPLQVNHQADEKSPDDSQGAVGEDEADDCEEENVGEKESAEETPKKEMSEEEKRGRELILFTFDEEALEFMDEVEPDDEQLTEDDRVKLKVEFAMRMGNALQSFTDRPKKKKKKRGTSEWVFFFEDERDLLKQTDTPFSLDEGLEHRASLGRGGDMRIDGRGVGSKDYLRERRLENEQKNNMWEEADLNEEDEAEMRNQAKIEARDNVNLQYAWDTNGKFVIIQKDSTLLHDMHELMNFRTAKTKKASYVQQNIKEAGKPKRRANERSKSTEGKDAEKDGAGKKVVKTVSRRSLSRERTRMKTDELACGVRVPIPDPASPYFGSQVVVKKPKSKTDTTSGAAGSNDKRGGKNATRPVLAKKRVNTGMIVVGDGTEKRRLTPMRAGGKDKRKEEDVQVGRHDGEKEERVVMGKAELLFEKDTRNNVTEFLKQKEEEERKLEEEAERKRQELEARRQEKRRAEEERMRAEEEERQRKAEERMRDEAEREDEVGTDEEEEQVESNEPNDHDDGEDEQDEWEGDSHHEGATDEDGQEEWDDGQRESDEKDTGEDGEEQDVDHHYSDEFDYDD</sequence>
<dbReference type="Proteomes" id="UP001281761">
    <property type="component" value="Unassembled WGS sequence"/>
</dbReference>
<reference evidence="11 12" key="1">
    <citation type="journal article" date="2022" name="bioRxiv">
        <title>Genomics of Preaxostyla Flagellates Illuminates Evolutionary Transitions and the Path Towards Mitochondrial Loss.</title>
        <authorList>
            <person name="Novak L.V.F."/>
            <person name="Treitli S.C."/>
            <person name="Pyrih J."/>
            <person name="Halakuc P."/>
            <person name="Pipaliya S.V."/>
            <person name="Vacek V."/>
            <person name="Brzon O."/>
            <person name="Soukal P."/>
            <person name="Eme L."/>
            <person name="Dacks J.B."/>
            <person name="Karnkowska A."/>
            <person name="Elias M."/>
            <person name="Hampl V."/>
        </authorList>
    </citation>
    <scope>NUCLEOTIDE SEQUENCE [LARGE SCALE GENOMIC DNA]</scope>
    <source>
        <strain evidence="11">NAU3</strain>
        <tissue evidence="11">Gut</tissue>
    </source>
</reference>
<dbReference type="InterPro" id="IPR051131">
    <property type="entry name" value="NEK_Ser/Thr_kinase_NIMA"/>
</dbReference>
<gene>
    <name evidence="11" type="ORF">BLNAU_5713</name>
</gene>
<feature type="region of interest" description="Disordered" evidence="9">
    <location>
        <begin position="830"/>
        <end position="979"/>
    </location>
</feature>
<evidence type="ECO:0000256" key="2">
    <source>
        <dbReference type="ARBA" id="ARBA00022527"/>
    </source>
</evidence>
<evidence type="ECO:0000256" key="6">
    <source>
        <dbReference type="ARBA" id="ARBA00022840"/>
    </source>
</evidence>
<evidence type="ECO:0000256" key="4">
    <source>
        <dbReference type="ARBA" id="ARBA00022741"/>
    </source>
</evidence>
<keyword evidence="6" id="KW-0067">ATP-binding</keyword>
<dbReference type="PROSITE" id="PS50011">
    <property type="entry name" value="PROTEIN_KINASE_DOM"/>
    <property type="match status" value="1"/>
</dbReference>
<feature type="compositionally biased region" description="Pro residues" evidence="9">
    <location>
        <begin position="295"/>
        <end position="315"/>
    </location>
</feature>
<keyword evidence="4" id="KW-0547">Nucleotide-binding</keyword>
<dbReference type="PANTHER" id="PTHR44899">
    <property type="entry name" value="CAMK FAMILY PROTEIN KINASE"/>
    <property type="match status" value="1"/>
</dbReference>
<evidence type="ECO:0000259" key="10">
    <source>
        <dbReference type="PROSITE" id="PS50011"/>
    </source>
</evidence>
<dbReference type="Gene3D" id="1.10.510.10">
    <property type="entry name" value="Transferase(Phosphotransferase) domain 1"/>
    <property type="match status" value="1"/>
</dbReference>
<keyword evidence="12" id="KW-1185">Reference proteome</keyword>
<evidence type="ECO:0000256" key="5">
    <source>
        <dbReference type="ARBA" id="ARBA00022777"/>
    </source>
</evidence>
<feature type="region of interest" description="Disordered" evidence="9">
    <location>
        <begin position="733"/>
        <end position="818"/>
    </location>
</feature>
<organism evidence="11 12">
    <name type="scientific">Blattamonas nauphoetae</name>
    <dbReference type="NCBI Taxonomy" id="2049346"/>
    <lineage>
        <taxon>Eukaryota</taxon>
        <taxon>Metamonada</taxon>
        <taxon>Preaxostyla</taxon>
        <taxon>Oxymonadida</taxon>
        <taxon>Blattamonas</taxon>
    </lineage>
</organism>
<dbReference type="EMBL" id="JARBJD010000030">
    <property type="protein sequence ID" value="KAK2959404.1"/>
    <property type="molecule type" value="Genomic_DNA"/>
</dbReference>